<feature type="transmembrane region" description="Helical" evidence="16">
    <location>
        <begin position="270"/>
        <end position="294"/>
    </location>
</feature>
<dbReference type="Proteomes" id="UP001046870">
    <property type="component" value="Chromosome 21"/>
</dbReference>
<dbReference type="EMBL" id="JAFDVH010000021">
    <property type="protein sequence ID" value="KAG7457749.1"/>
    <property type="molecule type" value="Genomic_DNA"/>
</dbReference>
<evidence type="ECO:0000256" key="5">
    <source>
        <dbReference type="ARBA" id="ARBA00022553"/>
    </source>
</evidence>
<dbReference type="InterPro" id="IPR004031">
    <property type="entry name" value="PMP22/EMP/MP20/Claudin"/>
</dbReference>
<dbReference type="InterPro" id="IPR051072">
    <property type="entry name" value="CACNG_subunit"/>
</dbReference>
<feature type="transmembrane region" description="Helical" evidence="16">
    <location>
        <begin position="95"/>
        <end position="114"/>
    </location>
</feature>
<feature type="compositionally biased region" description="Basic and acidic residues" evidence="15">
    <location>
        <begin position="487"/>
        <end position="506"/>
    </location>
</feature>
<dbReference type="Gene3D" id="1.20.140.150">
    <property type="match status" value="1"/>
</dbReference>
<evidence type="ECO:0000256" key="8">
    <source>
        <dbReference type="ARBA" id="ARBA00022692"/>
    </source>
</evidence>
<evidence type="ECO:0000256" key="9">
    <source>
        <dbReference type="ARBA" id="ARBA00022837"/>
    </source>
</evidence>
<proteinExistence type="inferred from homology"/>
<protein>
    <submittedName>
        <fullName evidence="17">Uncharacterized protein</fullName>
    </submittedName>
</protein>
<evidence type="ECO:0000256" key="14">
    <source>
        <dbReference type="ARBA" id="ARBA00023303"/>
    </source>
</evidence>
<dbReference type="GO" id="GO:0019226">
    <property type="term" value="P:transmission of nerve impulse"/>
    <property type="evidence" value="ECO:0007669"/>
    <property type="project" value="TreeGrafter"/>
</dbReference>
<gene>
    <name evidence="17" type="ORF">MATL_G00230500</name>
</gene>
<dbReference type="GO" id="GO:0098839">
    <property type="term" value="C:postsynaptic density membrane"/>
    <property type="evidence" value="ECO:0007669"/>
    <property type="project" value="TreeGrafter"/>
</dbReference>
<dbReference type="GO" id="GO:0098943">
    <property type="term" value="P:neurotransmitter receptor transport, postsynaptic endosome to lysosome"/>
    <property type="evidence" value="ECO:0007669"/>
    <property type="project" value="TreeGrafter"/>
</dbReference>
<dbReference type="PANTHER" id="PTHR12107">
    <property type="entry name" value="VOLTAGE-DEPENDENT CALCIUM CHANNEL GAMMA SUBUNIT"/>
    <property type="match status" value="1"/>
</dbReference>
<dbReference type="OrthoDB" id="9990458at2759"/>
<evidence type="ECO:0000256" key="10">
    <source>
        <dbReference type="ARBA" id="ARBA00022882"/>
    </source>
</evidence>
<evidence type="ECO:0000256" key="4">
    <source>
        <dbReference type="ARBA" id="ARBA00022475"/>
    </source>
</evidence>
<name>A0A9D3PDN0_MEGAT</name>
<dbReference type="PANTHER" id="PTHR12107:SF2">
    <property type="entry name" value="VOLTAGE-DEPENDENT CALCIUM CHANNEL GAMMA-8 SUBUNIT"/>
    <property type="match status" value="1"/>
</dbReference>
<keyword evidence="7" id="KW-0107">Calcium channel</keyword>
<keyword evidence="5" id="KW-0597">Phosphoprotein</keyword>
<keyword evidence="6" id="KW-0109">Calcium transport</keyword>
<keyword evidence="12" id="KW-0406">Ion transport</keyword>
<comment type="subcellular location">
    <subcellularLocation>
        <location evidence="1">Cell membrane</location>
        <topology evidence="1">Multi-pass membrane protein</topology>
    </subcellularLocation>
</comment>
<comment type="similarity">
    <text evidence="2">Belongs to the PMP-22/EMP/MP20 family. CACNG subfamily.</text>
</comment>
<comment type="caution">
    <text evidence="17">The sequence shown here is derived from an EMBL/GenBank/DDBJ whole genome shotgun (WGS) entry which is preliminary data.</text>
</comment>
<evidence type="ECO:0000313" key="17">
    <source>
        <dbReference type="EMBL" id="KAG7457749.1"/>
    </source>
</evidence>
<keyword evidence="3" id="KW-0813">Transport</keyword>
<keyword evidence="8 16" id="KW-0812">Transmembrane</keyword>
<accession>A0A9D3PDN0</accession>
<sequence length="519" mass="56037">MRYPPISSLDLTVLYCSPPLLSLRPFFLSLAEVRSPKRLQRNRLWRNKAMSPVMKTPVKGEGTFFTNEEKKTGTIEGKGRNTPPAMVWCEKGIQILLTTVGAFAAFGLMTVAIGTDYWLYARAFICNSTANSTQDDPHNKDRKDPGALTHSGLWRICCLEGLKRGVCSQINHFPEDADYDHDGAEYLLRVVRASSIFPILSAILLLLGGVCVAASRFYKSKRNIILGAGILFVAAGLSNIIGVIVYISAALSDISPKKDEDKKWHYSYGWSFYFGGLSFILAEMVGVLAVNIYIEKNKELRCRSHTDLFKSTTHAMLRLPSYRFRQRSRSSSRSTDPSRSRDPSPVGGGGKNFGLTPSALLSQGPVGPISVSTLPNPHAHSHSALGGDISMYTLSRDPKLAGLGTLGGPPMYGTVDRATLYQLHNCFPKEGGGGGGGGVILGGTLPSLSKSNNPSSAQNSSNSNAPLNTSSSSAPSSQPPPLSSSTIERDRGMSTLDRLGKGDRESSNSNTLNRKTTPV</sequence>
<feature type="region of interest" description="Disordered" evidence="15">
    <location>
        <begin position="445"/>
        <end position="519"/>
    </location>
</feature>
<dbReference type="GO" id="GO:0099590">
    <property type="term" value="P:neurotransmitter receptor internalization"/>
    <property type="evidence" value="ECO:0007669"/>
    <property type="project" value="TreeGrafter"/>
</dbReference>
<evidence type="ECO:0000256" key="15">
    <source>
        <dbReference type="SAM" id="MobiDB-lite"/>
    </source>
</evidence>
<evidence type="ECO:0000256" key="2">
    <source>
        <dbReference type="ARBA" id="ARBA00007111"/>
    </source>
</evidence>
<dbReference type="GO" id="GO:0098970">
    <property type="term" value="P:postsynaptic neurotransmitter receptor diffusion trapping"/>
    <property type="evidence" value="ECO:0007669"/>
    <property type="project" value="TreeGrafter"/>
</dbReference>
<evidence type="ECO:0000256" key="7">
    <source>
        <dbReference type="ARBA" id="ARBA00022673"/>
    </source>
</evidence>
<feature type="transmembrane region" description="Helical" evidence="16">
    <location>
        <begin position="225"/>
        <end position="250"/>
    </location>
</feature>
<keyword evidence="4" id="KW-1003">Cell membrane</keyword>
<evidence type="ECO:0000256" key="16">
    <source>
        <dbReference type="SAM" id="Phobius"/>
    </source>
</evidence>
<feature type="compositionally biased region" description="Low complexity" evidence="15">
    <location>
        <begin position="445"/>
        <end position="476"/>
    </location>
</feature>
<evidence type="ECO:0000256" key="12">
    <source>
        <dbReference type="ARBA" id="ARBA00023065"/>
    </source>
</evidence>
<evidence type="ECO:0000256" key="3">
    <source>
        <dbReference type="ARBA" id="ARBA00022448"/>
    </source>
</evidence>
<dbReference type="InterPro" id="IPR008368">
    <property type="entry name" value="VDCC_gsu"/>
</dbReference>
<evidence type="ECO:0000313" key="18">
    <source>
        <dbReference type="Proteomes" id="UP001046870"/>
    </source>
</evidence>
<reference evidence="17" key="1">
    <citation type="submission" date="2021-01" db="EMBL/GenBank/DDBJ databases">
        <authorList>
            <person name="Zahm M."/>
            <person name="Roques C."/>
            <person name="Cabau C."/>
            <person name="Klopp C."/>
            <person name="Donnadieu C."/>
            <person name="Jouanno E."/>
            <person name="Lampietro C."/>
            <person name="Louis A."/>
            <person name="Herpin A."/>
            <person name="Echchiki A."/>
            <person name="Berthelot C."/>
            <person name="Parey E."/>
            <person name="Roest-Crollius H."/>
            <person name="Braasch I."/>
            <person name="Postlethwait J."/>
            <person name="Bobe J."/>
            <person name="Montfort J."/>
            <person name="Bouchez O."/>
            <person name="Begum T."/>
            <person name="Mejri S."/>
            <person name="Adams A."/>
            <person name="Chen W.-J."/>
            <person name="Guiguen Y."/>
        </authorList>
    </citation>
    <scope>NUCLEOTIDE SEQUENCE</scope>
    <source>
        <strain evidence="17">YG-15Mar2019-1</strain>
        <tissue evidence="17">Brain</tissue>
    </source>
</reference>
<feature type="region of interest" description="Disordered" evidence="15">
    <location>
        <begin position="324"/>
        <end position="354"/>
    </location>
</feature>
<dbReference type="Pfam" id="PF00822">
    <property type="entry name" value="PMP22_Claudin"/>
    <property type="match status" value="1"/>
</dbReference>
<feature type="transmembrane region" description="Helical" evidence="16">
    <location>
        <begin position="196"/>
        <end position="218"/>
    </location>
</feature>
<dbReference type="GO" id="GO:0005245">
    <property type="term" value="F:voltage-gated calcium channel activity"/>
    <property type="evidence" value="ECO:0007669"/>
    <property type="project" value="TreeGrafter"/>
</dbReference>
<keyword evidence="18" id="KW-1185">Reference proteome</keyword>
<dbReference type="GO" id="GO:0051968">
    <property type="term" value="P:positive regulation of synaptic transmission, glutamatergic"/>
    <property type="evidence" value="ECO:0007669"/>
    <property type="project" value="TreeGrafter"/>
</dbReference>
<dbReference type="PRINTS" id="PR01792">
    <property type="entry name" value="VDCCGAMMA"/>
</dbReference>
<evidence type="ECO:0000256" key="1">
    <source>
        <dbReference type="ARBA" id="ARBA00004651"/>
    </source>
</evidence>
<organism evidence="17 18">
    <name type="scientific">Megalops atlanticus</name>
    <name type="common">Tarpon</name>
    <name type="synonym">Clupea gigantea</name>
    <dbReference type="NCBI Taxonomy" id="7932"/>
    <lineage>
        <taxon>Eukaryota</taxon>
        <taxon>Metazoa</taxon>
        <taxon>Chordata</taxon>
        <taxon>Craniata</taxon>
        <taxon>Vertebrata</taxon>
        <taxon>Euteleostomi</taxon>
        <taxon>Actinopterygii</taxon>
        <taxon>Neopterygii</taxon>
        <taxon>Teleostei</taxon>
        <taxon>Elopiformes</taxon>
        <taxon>Megalopidae</taxon>
        <taxon>Megalops</taxon>
    </lineage>
</organism>
<keyword evidence="11 16" id="KW-1133">Transmembrane helix</keyword>
<dbReference type="GO" id="GO:0032281">
    <property type="term" value="C:AMPA glutamate receptor complex"/>
    <property type="evidence" value="ECO:0007669"/>
    <property type="project" value="TreeGrafter"/>
</dbReference>
<keyword evidence="14" id="KW-0407">Ion channel</keyword>
<keyword evidence="10" id="KW-0851">Voltage-gated channel</keyword>
<keyword evidence="13 16" id="KW-0472">Membrane</keyword>
<feature type="compositionally biased region" description="Polar residues" evidence="15">
    <location>
        <begin position="507"/>
        <end position="519"/>
    </location>
</feature>
<evidence type="ECO:0000256" key="6">
    <source>
        <dbReference type="ARBA" id="ARBA00022568"/>
    </source>
</evidence>
<evidence type="ECO:0000256" key="13">
    <source>
        <dbReference type="ARBA" id="ARBA00023136"/>
    </source>
</evidence>
<dbReference type="GO" id="GO:0016247">
    <property type="term" value="F:channel regulator activity"/>
    <property type="evidence" value="ECO:0007669"/>
    <property type="project" value="TreeGrafter"/>
</dbReference>
<dbReference type="FunFam" id="1.20.140.150:FF:000004">
    <property type="entry name" value="Voltage-dependent calcium channel gamma-4 subunit"/>
    <property type="match status" value="1"/>
</dbReference>
<evidence type="ECO:0000256" key="11">
    <source>
        <dbReference type="ARBA" id="ARBA00022989"/>
    </source>
</evidence>
<dbReference type="AlphaFoldDB" id="A0A9D3PDN0"/>
<keyword evidence="9" id="KW-0106">Calcium</keyword>